<dbReference type="EMBL" id="JBHFQA010000015">
    <property type="protein sequence ID" value="KAL2086016.1"/>
    <property type="molecule type" value="Genomic_DNA"/>
</dbReference>
<gene>
    <name evidence="2" type="ORF">ACEWY4_017075</name>
</gene>
<dbReference type="Proteomes" id="UP001591681">
    <property type="component" value="Unassembled WGS sequence"/>
</dbReference>
<dbReference type="AlphaFoldDB" id="A0ABD1JIR4"/>
<feature type="domain" description="LITAF" evidence="1">
    <location>
        <begin position="95"/>
        <end position="130"/>
    </location>
</feature>
<proteinExistence type="predicted"/>
<accession>A0ABD1JIR4</accession>
<organism evidence="2 3">
    <name type="scientific">Coilia grayii</name>
    <name type="common">Gray's grenadier anchovy</name>
    <dbReference type="NCBI Taxonomy" id="363190"/>
    <lineage>
        <taxon>Eukaryota</taxon>
        <taxon>Metazoa</taxon>
        <taxon>Chordata</taxon>
        <taxon>Craniata</taxon>
        <taxon>Vertebrata</taxon>
        <taxon>Euteleostomi</taxon>
        <taxon>Actinopterygii</taxon>
        <taxon>Neopterygii</taxon>
        <taxon>Teleostei</taxon>
        <taxon>Clupei</taxon>
        <taxon>Clupeiformes</taxon>
        <taxon>Clupeoidei</taxon>
        <taxon>Engraulidae</taxon>
        <taxon>Coilinae</taxon>
        <taxon>Coilia</taxon>
    </lineage>
</organism>
<dbReference type="Pfam" id="PF10601">
    <property type="entry name" value="zf-LITAF-like"/>
    <property type="match status" value="1"/>
</dbReference>
<protein>
    <recommendedName>
        <fullName evidence="1">LITAF domain-containing protein</fullName>
    </recommendedName>
</protein>
<evidence type="ECO:0000313" key="3">
    <source>
        <dbReference type="Proteomes" id="UP001591681"/>
    </source>
</evidence>
<dbReference type="InterPro" id="IPR006629">
    <property type="entry name" value="LITAF"/>
</dbReference>
<name>A0ABD1JIR4_9TELE</name>
<reference evidence="2 3" key="1">
    <citation type="submission" date="2024-09" db="EMBL/GenBank/DDBJ databases">
        <title>A chromosome-level genome assembly of Gray's grenadier anchovy, Coilia grayii.</title>
        <authorList>
            <person name="Fu Z."/>
        </authorList>
    </citation>
    <scope>NUCLEOTIDE SEQUENCE [LARGE SCALE GENOMIC DNA]</scope>
    <source>
        <strain evidence="2">G4</strain>
        <tissue evidence="2">Muscle</tissue>
    </source>
</reference>
<evidence type="ECO:0000259" key="1">
    <source>
        <dbReference type="Pfam" id="PF10601"/>
    </source>
</evidence>
<comment type="caution">
    <text evidence="2">The sequence shown here is derived from an EMBL/GenBank/DDBJ whole genome shotgun (WGS) entry which is preliminary data.</text>
</comment>
<evidence type="ECO:0000313" key="2">
    <source>
        <dbReference type="EMBL" id="KAL2086016.1"/>
    </source>
</evidence>
<sequence>MSKRSNQLQRIHCKPAPCPNGPTQLQRIHCKPAPMSKRSNQLQRIHCKPAPMSKRSNQLQRIHCKPAPLLTSRLRPTSRCSSQVIICTGDLGDVSTTTTCHNCGHRVQTRVVYHSGVFAWMICGFCIMFG</sequence>
<keyword evidence="3" id="KW-1185">Reference proteome</keyword>